<dbReference type="Proteomes" id="UP000499080">
    <property type="component" value="Unassembled WGS sequence"/>
</dbReference>
<protein>
    <submittedName>
        <fullName evidence="1">Uncharacterized protein</fullName>
    </submittedName>
</protein>
<comment type="caution">
    <text evidence="1">The sequence shown here is derived from an EMBL/GenBank/DDBJ whole genome shotgun (WGS) entry which is preliminary data.</text>
</comment>
<dbReference type="AlphaFoldDB" id="A0A4Y2F398"/>
<gene>
    <name evidence="1" type="ORF">AVEN_77511_1</name>
</gene>
<organism evidence="1 2">
    <name type="scientific">Araneus ventricosus</name>
    <name type="common">Orbweaver spider</name>
    <name type="synonym">Epeira ventricosa</name>
    <dbReference type="NCBI Taxonomy" id="182803"/>
    <lineage>
        <taxon>Eukaryota</taxon>
        <taxon>Metazoa</taxon>
        <taxon>Ecdysozoa</taxon>
        <taxon>Arthropoda</taxon>
        <taxon>Chelicerata</taxon>
        <taxon>Arachnida</taxon>
        <taxon>Araneae</taxon>
        <taxon>Araneomorphae</taxon>
        <taxon>Entelegynae</taxon>
        <taxon>Araneoidea</taxon>
        <taxon>Araneidae</taxon>
        <taxon>Araneus</taxon>
    </lineage>
</organism>
<sequence>MFIYTHYLSLGYFPTNSRIIFKRVLAEDVCSGLMEKFKRVVTSLVGRGVATNCVMFVSSHPPSDIGNSFCLVAKMLDSGSKGPRFQSSYCHSGDPEEHATPTFSPTTRWQHQKSHLLLRPTDGSTSTPSCPTYKVCDAQSL</sequence>
<dbReference type="EMBL" id="BGPR01000763">
    <property type="protein sequence ID" value="GBM34544.1"/>
    <property type="molecule type" value="Genomic_DNA"/>
</dbReference>
<reference evidence="1 2" key="1">
    <citation type="journal article" date="2019" name="Sci. Rep.">
        <title>Orb-weaving spider Araneus ventricosus genome elucidates the spidroin gene catalogue.</title>
        <authorList>
            <person name="Kono N."/>
            <person name="Nakamura H."/>
            <person name="Ohtoshi R."/>
            <person name="Moran D.A.P."/>
            <person name="Shinohara A."/>
            <person name="Yoshida Y."/>
            <person name="Fujiwara M."/>
            <person name="Mori M."/>
            <person name="Tomita M."/>
            <person name="Arakawa K."/>
        </authorList>
    </citation>
    <scope>NUCLEOTIDE SEQUENCE [LARGE SCALE GENOMIC DNA]</scope>
</reference>
<proteinExistence type="predicted"/>
<evidence type="ECO:0000313" key="1">
    <source>
        <dbReference type="EMBL" id="GBM34544.1"/>
    </source>
</evidence>
<evidence type="ECO:0000313" key="2">
    <source>
        <dbReference type="Proteomes" id="UP000499080"/>
    </source>
</evidence>
<name>A0A4Y2F398_ARAVE</name>
<keyword evidence="2" id="KW-1185">Reference proteome</keyword>
<accession>A0A4Y2F398</accession>